<dbReference type="NCBIfam" id="TIGR01326">
    <property type="entry name" value="OAH_OAS_sulfhy"/>
    <property type="match status" value="1"/>
</dbReference>
<dbReference type="GO" id="GO:0006535">
    <property type="term" value="P:cysteine biosynthetic process from serine"/>
    <property type="evidence" value="ECO:0007669"/>
    <property type="project" value="TreeGrafter"/>
</dbReference>
<reference evidence="7" key="1">
    <citation type="submission" date="2022-06" db="EMBL/GenBank/DDBJ databases">
        <title>Rothia sp. isolated from sandalwood seedling.</title>
        <authorList>
            <person name="Tuikhar N."/>
            <person name="Kirdat K."/>
            <person name="Thorat V."/>
            <person name="Swetha P."/>
            <person name="Padma S."/>
            <person name="Sundararaj R."/>
            <person name="Yadav A."/>
        </authorList>
    </citation>
    <scope>NUCLEOTIDE SEQUENCE</scope>
    <source>
        <strain evidence="7">AR01</strain>
    </source>
</reference>
<feature type="compositionally biased region" description="Low complexity" evidence="6">
    <location>
        <begin position="442"/>
        <end position="459"/>
    </location>
</feature>
<comment type="similarity">
    <text evidence="2 5">Belongs to the trans-sulfuration enzymes family.</text>
</comment>
<dbReference type="Gene3D" id="3.40.640.10">
    <property type="entry name" value="Type I PLP-dependent aspartate aminotransferase-like (Major domain)"/>
    <property type="match status" value="1"/>
</dbReference>
<dbReference type="SUPFAM" id="SSF53383">
    <property type="entry name" value="PLP-dependent transferases"/>
    <property type="match status" value="1"/>
</dbReference>
<dbReference type="GO" id="GO:0005737">
    <property type="term" value="C:cytoplasm"/>
    <property type="evidence" value="ECO:0007669"/>
    <property type="project" value="TreeGrafter"/>
</dbReference>
<dbReference type="GO" id="GO:0019346">
    <property type="term" value="P:transsulfuration"/>
    <property type="evidence" value="ECO:0007669"/>
    <property type="project" value="InterPro"/>
</dbReference>
<evidence type="ECO:0000256" key="1">
    <source>
        <dbReference type="ARBA" id="ARBA00001933"/>
    </source>
</evidence>
<dbReference type="InterPro" id="IPR015421">
    <property type="entry name" value="PyrdxlP-dep_Trfase_major"/>
</dbReference>
<name>A0A9X2HFS9_9MICC</name>
<feature type="region of interest" description="Disordered" evidence="6">
    <location>
        <begin position="442"/>
        <end position="519"/>
    </location>
</feature>
<dbReference type="GO" id="GO:0003961">
    <property type="term" value="F:O-acetylhomoserine aminocarboxypropyltransferase activity"/>
    <property type="evidence" value="ECO:0007669"/>
    <property type="project" value="TreeGrafter"/>
</dbReference>
<dbReference type="Proteomes" id="UP001139502">
    <property type="component" value="Unassembled WGS sequence"/>
</dbReference>
<dbReference type="GO" id="GO:0004124">
    <property type="term" value="F:cysteine synthase activity"/>
    <property type="evidence" value="ECO:0007669"/>
    <property type="project" value="TreeGrafter"/>
</dbReference>
<evidence type="ECO:0000256" key="4">
    <source>
        <dbReference type="ARBA" id="ARBA00022898"/>
    </source>
</evidence>
<comment type="cofactor">
    <cofactor evidence="1 5">
        <name>pyridoxal 5'-phosphate</name>
        <dbReference type="ChEBI" id="CHEBI:597326"/>
    </cofactor>
</comment>
<dbReference type="InterPro" id="IPR000277">
    <property type="entry name" value="Cys/Met-Metab_PyrdxlP-dep_enz"/>
</dbReference>
<dbReference type="Pfam" id="PF01053">
    <property type="entry name" value="Cys_Met_Meta_PP"/>
    <property type="match status" value="1"/>
</dbReference>
<dbReference type="AlphaFoldDB" id="A0A9X2HFS9"/>
<dbReference type="PANTHER" id="PTHR43797">
    <property type="entry name" value="HOMOCYSTEINE/CYSTEINE SYNTHASE"/>
    <property type="match status" value="1"/>
</dbReference>
<dbReference type="GO" id="GO:0030170">
    <property type="term" value="F:pyridoxal phosphate binding"/>
    <property type="evidence" value="ECO:0007669"/>
    <property type="project" value="InterPro"/>
</dbReference>
<protein>
    <submittedName>
        <fullName evidence="7">O-acetylhomoserine aminocarboxypropyltransferase/cysteine synthase</fullName>
    </submittedName>
</protein>
<organism evidence="7 8">
    <name type="scientific">Rothia santali</name>
    <dbReference type="NCBI Taxonomy" id="2949643"/>
    <lineage>
        <taxon>Bacteria</taxon>
        <taxon>Bacillati</taxon>
        <taxon>Actinomycetota</taxon>
        <taxon>Actinomycetes</taxon>
        <taxon>Micrococcales</taxon>
        <taxon>Micrococcaceae</taxon>
        <taxon>Rothia</taxon>
    </lineage>
</organism>
<evidence type="ECO:0000256" key="2">
    <source>
        <dbReference type="ARBA" id="ARBA00009077"/>
    </source>
</evidence>
<evidence type="ECO:0000256" key="5">
    <source>
        <dbReference type="RuleBase" id="RU362118"/>
    </source>
</evidence>
<dbReference type="GO" id="GO:0071269">
    <property type="term" value="P:L-homocysteine biosynthetic process"/>
    <property type="evidence" value="ECO:0007669"/>
    <property type="project" value="TreeGrafter"/>
</dbReference>
<accession>A0A9X2HFS9</accession>
<keyword evidence="8" id="KW-1185">Reference proteome</keyword>
<evidence type="ECO:0000313" key="7">
    <source>
        <dbReference type="EMBL" id="MCP3424951.1"/>
    </source>
</evidence>
<dbReference type="InterPro" id="IPR006235">
    <property type="entry name" value="OAc-hSer/O-AcSer_sulfhydrylase"/>
</dbReference>
<dbReference type="FunFam" id="3.40.640.10:FF:000035">
    <property type="entry name" value="O-succinylhomoserine sulfhydrylase"/>
    <property type="match status" value="1"/>
</dbReference>
<keyword evidence="4 5" id="KW-0663">Pyridoxal phosphate</keyword>
<dbReference type="CDD" id="cd00614">
    <property type="entry name" value="CGS_like"/>
    <property type="match status" value="1"/>
</dbReference>
<comment type="caution">
    <text evidence="7">The sequence shown here is derived from an EMBL/GenBank/DDBJ whole genome shotgun (WGS) entry which is preliminary data.</text>
</comment>
<evidence type="ECO:0000256" key="6">
    <source>
        <dbReference type="SAM" id="MobiDB-lite"/>
    </source>
</evidence>
<dbReference type="EMBL" id="JANAFB010000004">
    <property type="protein sequence ID" value="MCP3424951.1"/>
    <property type="molecule type" value="Genomic_DNA"/>
</dbReference>
<dbReference type="PROSITE" id="PS00868">
    <property type="entry name" value="CYS_MET_METAB_PP"/>
    <property type="match status" value="1"/>
</dbReference>
<dbReference type="InterPro" id="IPR015422">
    <property type="entry name" value="PyrdxlP-dep_Trfase_small"/>
</dbReference>
<dbReference type="InterPro" id="IPR054542">
    <property type="entry name" value="Cys_met_metab_PP"/>
</dbReference>
<gene>
    <name evidence="7" type="ORF">NBM05_02625</name>
</gene>
<evidence type="ECO:0000256" key="3">
    <source>
        <dbReference type="ARBA" id="ARBA00022679"/>
    </source>
</evidence>
<dbReference type="Gene3D" id="3.90.1150.10">
    <property type="entry name" value="Aspartate Aminotransferase, domain 1"/>
    <property type="match status" value="1"/>
</dbReference>
<sequence>MAEHTFGFRTRALHAGGTPDAEHGARAVPIYQTTSFVFKDADDAANLFALQKYGNIYSRLGNPTVSAFEERVASLEGGIGAVATASGMAAEFITFAALTQAGDHIVSSSQLYGGTVTQLDVTLRRFGVETTFVDSMDAQAFKEALRPNTKAIYTEVVSNPSCQVADLEGLAEVAHEAGIPLVVDATISTPYLIRPMEHGADIVIHSATKFLGGHGTTLGGVVVESGRFDWGNGNFPSMTEPVPSYNGVSWWGNFGEYGFLTKLRSEQLRDIGPSLAPQSAFQLLQGVETLPQRMDAHLANASEVVSWLMADPRIAYVNHSGLADHPHYERGRKYLPLGVSSVFSFGVAGAGELSGRAVGERFIGSLQLASHLANIGDARTLVLHPASTTHQQLTAEQLAAGGVNEDLIRISVGLEDPEDILWDLDQALVAATGLDRAGEPVAGAGAPAGAHASSGAGEATPGASAEGNAAVEGGGTALSAAATASAGRSAATASAGAGSPVASDAGNPPAAASADQREG</sequence>
<feature type="compositionally biased region" description="Low complexity" evidence="6">
    <location>
        <begin position="477"/>
        <end position="506"/>
    </location>
</feature>
<dbReference type="RefSeq" id="WP_254164923.1">
    <property type="nucleotide sequence ID" value="NZ_JANAFB010000004.1"/>
</dbReference>
<proteinExistence type="inferred from homology"/>
<evidence type="ECO:0000313" key="8">
    <source>
        <dbReference type="Proteomes" id="UP001139502"/>
    </source>
</evidence>
<dbReference type="PANTHER" id="PTHR43797:SF2">
    <property type="entry name" value="HOMOCYSTEINE_CYSTEINE SYNTHASE"/>
    <property type="match status" value="1"/>
</dbReference>
<dbReference type="InterPro" id="IPR015424">
    <property type="entry name" value="PyrdxlP-dep_Trfase"/>
</dbReference>
<keyword evidence="3" id="KW-0808">Transferase</keyword>